<gene>
    <name evidence="2" type="ORF">GAYE_SCF48G5988</name>
</gene>
<reference evidence="2 3" key="1">
    <citation type="submission" date="2022-07" db="EMBL/GenBank/DDBJ databases">
        <title>Genome-wide signatures of adaptation to extreme environments.</title>
        <authorList>
            <person name="Cho C.H."/>
            <person name="Yoon H.S."/>
        </authorList>
    </citation>
    <scope>NUCLEOTIDE SEQUENCE [LARGE SCALE GENOMIC DNA]</scope>
    <source>
        <strain evidence="2 3">108.79 E11</strain>
    </source>
</reference>
<name>A0AAV9IL98_9RHOD</name>
<evidence type="ECO:0000259" key="1">
    <source>
        <dbReference type="PROSITE" id="PS51335"/>
    </source>
</evidence>
<dbReference type="Proteomes" id="UP001300502">
    <property type="component" value="Unassembled WGS sequence"/>
</dbReference>
<organism evidence="2 3">
    <name type="scientific">Galdieria yellowstonensis</name>
    <dbReference type="NCBI Taxonomy" id="3028027"/>
    <lineage>
        <taxon>Eukaryota</taxon>
        <taxon>Rhodophyta</taxon>
        <taxon>Bangiophyceae</taxon>
        <taxon>Galdieriales</taxon>
        <taxon>Galdieriaceae</taxon>
        <taxon>Galdieria</taxon>
    </lineage>
</organism>
<protein>
    <recommendedName>
        <fullName evidence="1">ELMO domain-containing protein</fullName>
    </recommendedName>
</protein>
<dbReference type="AlphaFoldDB" id="A0AAV9IL98"/>
<feature type="domain" description="ELMO" evidence="1">
    <location>
        <begin position="110"/>
        <end position="263"/>
    </location>
</feature>
<proteinExistence type="predicted"/>
<dbReference type="PROSITE" id="PS51335">
    <property type="entry name" value="ELMO"/>
    <property type="match status" value="1"/>
</dbReference>
<dbReference type="EMBL" id="JANCYU010000059">
    <property type="protein sequence ID" value="KAK4528054.1"/>
    <property type="molecule type" value="Genomic_DNA"/>
</dbReference>
<dbReference type="PANTHER" id="PTHR12771">
    <property type="entry name" value="ENGULFMENT AND CELL MOTILITY"/>
    <property type="match status" value="1"/>
</dbReference>
<dbReference type="InterPro" id="IPR050868">
    <property type="entry name" value="ELMO_domain-containing"/>
</dbReference>
<evidence type="ECO:0000313" key="2">
    <source>
        <dbReference type="EMBL" id="KAK4528054.1"/>
    </source>
</evidence>
<keyword evidence="3" id="KW-1185">Reference proteome</keyword>
<accession>A0AAV9IL98</accession>
<evidence type="ECO:0000313" key="3">
    <source>
        <dbReference type="Proteomes" id="UP001300502"/>
    </source>
</evidence>
<dbReference type="InterPro" id="IPR006816">
    <property type="entry name" value="ELMO_dom"/>
</dbReference>
<comment type="caution">
    <text evidence="2">The sequence shown here is derived from an EMBL/GenBank/DDBJ whole genome shotgun (WGS) entry which is preliminary data.</text>
</comment>
<sequence length="281" mass="33381">MKRRKALDRRREIQIVCESFTPLKAHSFFEYIRRSKQLAFLWLLLKENPNRNKDELVQRVLQVKGLLGKNNDRTLRENIQKNIQVLANWFKLVNMVRGLKETKFNKENEEHRAALEELWNSLTDKQENIWKEWKDIGFQGKDPSTDFRGAGWLSLLQLIYFAKKYNSLCTKILYNCNTSVPNYPFACTGIYCTQALTNLLEQGILLPLQEQESNENELLEIFHEEYVRLFLLFHHTWRQGNPENLLEFEKYMEKTIQLAKDKLREKGTILTAEELKNSSYS</sequence>
<dbReference type="Pfam" id="PF04727">
    <property type="entry name" value="ELMO_CED12"/>
    <property type="match status" value="1"/>
</dbReference>